<evidence type="ECO:0000256" key="1">
    <source>
        <dbReference type="SAM" id="MobiDB-lite"/>
    </source>
</evidence>
<reference evidence="2 3" key="1">
    <citation type="submission" date="2018-03" db="EMBL/GenBank/DDBJ databases">
        <title>Bacteriophage NCPPB3778 and a type I-E CRISPR drive the evolution of the US Biological Select Agent, Rathayibacter toxicus.</title>
        <authorList>
            <person name="Davis E.W.II."/>
            <person name="Tabima J.F."/>
            <person name="Weisberg A.J."/>
            <person name="Dantas Lopes L."/>
            <person name="Wiseman M.S."/>
            <person name="Wiseman M.S."/>
            <person name="Pupko T."/>
            <person name="Belcher M.S."/>
            <person name="Sechler A.J."/>
            <person name="Tancos M.A."/>
            <person name="Schroeder B.K."/>
            <person name="Murray T.D."/>
            <person name="Luster D.G."/>
            <person name="Schneider W.L."/>
            <person name="Rogers E."/>
            <person name="Andreote F.D."/>
            <person name="Grunwald N.J."/>
            <person name="Putnam M.L."/>
            <person name="Chang J.H."/>
        </authorList>
    </citation>
    <scope>NUCLEOTIDE SEQUENCE [LARGE SCALE GENOMIC DNA]</scope>
    <source>
        <strain evidence="2 3">DSM 15932</strain>
    </source>
</reference>
<feature type="compositionally biased region" description="Polar residues" evidence="1">
    <location>
        <begin position="126"/>
        <end position="135"/>
    </location>
</feature>
<feature type="region of interest" description="Disordered" evidence="1">
    <location>
        <begin position="115"/>
        <end position="137"/>
    </location>
</feature>
<dbReference type="EMBL" id="CP028137">
    <property type="protein sequence ID" value="AZZ51182.1"/>
    <property type="molecule type" value="Genomic_DNA"/>
</dbReference>
<dbReference type="Proteomes" id="UP000285317">
    <property type="component" value="Chromosome"/>
</dbReference>
<protein>
    <recommendedName>
        <fullName evidence="4">DUF4192 domain-containing protein</fullName>
    </recommendedName>
</protein>
<sequence length="303" mass="31472">MTSTASPPVRPVDHSAVLAAIPRLVGYPPHESVVLLPVRGGTPTGALRFDLAVGDPTRAARVWIGALGRFGRVECLVIVLFSSGRRVPSAGALIGALSSRAQELGIAVEVLVPAGPRRPSRPGSGTTVRGTSGETPSAELLPAVDRGEALAIAAEVDALLDRHPRARLPEAVTADVESLLLRAAAGRPWQPRTRALAALIVGAQRREGRERIIRLVASPDRAAAPSVIGLVGHAAAAAPGTERGPLLVLLATLHWSSGSTRSAALLAREAVRLDPHDHDSRILVAALEGGEPCPWAVEGRRAA</sequence>
<accession>A0A3Q9UX17</accession>
<evidence type="ECO:0000313" key="3">
    <source>
        <dbReference type="Proteomes" id="UP000285317"/>
    </source>
</evidence>
<dbReference type="Pfam" id="PF13830">
    <property type="entry name" value="DUF4192"/>
    <property type="match status" value="1"/>
</dbReference>
<organism evidence="2 3">
    <name type="scientific">Rathayibacter festucae DSM 15932</name>
    <dbReference type="NCBI Taxonomy" id="1328866"/>
    <lineage>
        <taxon>Bacteria</taxon>
        <taxon>Bacillati</taxon>
        <taxon>Actinomycetota</taxon>
        <taxon>Actinomycetes</taxon>
        <taxon>Micrococcales</taxon>
        <taxon>Microbacteriaceae</taxon>
        <taxon>Rathayibacter</taxon>
    </lineage>
</organism>
<feature type="compositionally biased region" description="Low complexity" evidence="1">
    <location>
        <begin position="115"/>
        <end position="125"/>
    </location>
</feature>
<proteinExistence type="predicted"/>
<name>A0A3Q9UX17_9MICO</name>
<gene>
    <name evidence="2" type="ORF">C1I64_03395</name>
</gene>
<dbReference type="RefSeq" id="WP_127886208.1">
    <property type="nucleotide sequence ID" value="NZ_CP028137.1"/>
</dbReference>
<dbReference type="InterPro" id="IPR025447">
    <property type="entry name" value="DUF4192"/>
</dbReference>
<dbReference type="AlphaFoldDB" id="A0A3Q9UX17"/>
<evidence type="ECO:0000313" key="2">
    <source>
        <dbReference type="EMBL" id="AZZ51182.1"/>
    </source>
</evidence>
<evidence type="ECO:0008006" key="4">
    <source>
        <dbReference type="Google" id="ProtNLM"/>
    </source>
</evidence>
<dbReference type="KEGG" id="rfs:C1I64_03395"/>